<reference evidence="2" key="1">
    <citation type="submission" date="2020-08" db="EMBL/GenBank/DDBJ databases">
        <title>Genomic Encyclopedia of Type Strains, Phase IV (KMG-V): Genome sequencing to study the core and pangenomes of soil and plant-associated prokaryotes.</title>
        <authorList>
            <person name="Whitman W."/>
        </authorList>
    </citation>
    <scope>NUCLEOTIDE SEQUENCE [LARGE SCALE GENOMIC DNA]</scope>
    <source>
        <strain evidence="2">M8UP27</strain>
    </source>
</reference>
<dbReference type="Proteomes" id="UP000568106">
    <property type="component" value="Unassembled WGS sequence"/>
</dbReference>
<dbReference type="AlphaFoldDB" id="A0A7W8MS74"/>
<dbReference type="GO" id="GO:0051213">
    <property type="term" value="F:dioxygenase activity"/>
    <property type="evidence" value="ECO:0007669"/>
    <property type="project" value="UniProtKB-KW"/>
</dbReference>
<evidence type="ECO:0000259" key="1">
    <source>
        <dbReference type="Pfam" id="PF00903"/>
    </source>
</evidence>
<dbReference type="SUPFAM" id="SSF54593">
    <property type="entry name" value="Glyoxalase/Bleomycin resistance protein/Dihydroxybiphenyl dioxygenase"/>
    <property type="match status" value="1"/>
</dbReference>
<organism evidence="2 3">
    <name type="scientific">Tunturiibacter empetritectus</name>
    <dbReference type="NCBI Taxonomy" id="3069691"/>
    <lineage>
        <taxon>Bacteria</taxon>
        <taxon>Pseudomonadati</taxon>
        <taxon>Acidobacteriota</taxon>
        <taxon>Terriglobia</taxon>
        <taxon>Terriglobales</taxon>
        <taxon>Acidobacteriaceae</taxon>
        <taxon>Tunturiibacter</taxon>
    </lineage>
</organism>
<evidence type="ECO:0000313" key="3">
    <source>
        <dbReference type="Proteomes" id="UP000568106"/>
    </source>
</evidence>
<dbReference type="EMBL" id="JACHDY010000005">
    <property type="protein sequence ID" value="MBB5318656.1"/>
    <property type="molecule type" value="Genomic_DNA"/>
</dbReference>
<dbReference type="Pfam" id="PF00903">
    <property type="entry name" value="Glyoxalase"/>
    <property type="match status" value="1"/>
</dbReference>
<gene>
    <name evidence="2" type="ORF">HDF09_003355</name>
</gene>
<feature type="domain" description="Glyoxalase/fosfomycin resistance/dioxygenase" evidence="1">
    <location>
        <begin position="10"/>
        <end position="98"/>
    </location>
</feature>
<dbReference type="Gene3D" id="3.10.180.10">
    <property type="entry name" value="2,3-Dihydroxybiphenyl 1,2-Dioxygenase, domain 1"/>
    <property type="match status" value="1"/>
</dbReference>
<proteinExistence type="predicted"/>
<keyword evidence="3" id="KW-1185">Reference proteome</keyword>
<dbReference type="InterPro" id="IPR029068">
    <property type="entry name" value="Glyas_Bleomycin-R_OHBP_Dase"/>
</dbReference>
<name>A0A7W8MS74_9BACT</name>
<dbReference type="GO" id="GO:0016829">
    <property type="term" value="F:lyase activity"/>
    <property type="evidence" value="ECO:0007669"/>
    <property type="project" value="UniProtKB-KW"/>
</dbReference>
<sequence length="114" mass="13124">MFRSNNCVAIHLEDITAAENFYTNVMKFKLLTRSDGSLEYDTGHFLLYVNRDLNTQPPIPSFTVEDISAAKQSLLENGCEILREDQNSLYFRDPFGITYDIIQGNARKANKRRI</sequence>
<dbReference type="InterPro" id="IPR004360">
    <property type="entry name" value="Glyas_Fos-R_dOase_dom"/>
</dbReference>
<accession>A0A7W8MS74</accession>
<comment type="caution">
    <text evidence="2">The sequence shown here is derived from an EMBL/GenBank/DDBJ whole genome shotgun (WGS) entry which is preliminary data.</text>
</comment>
<protein>
    <submittedName>
        <fullName evidence="2">Catechol 2,3-dioxygenase-like lactoylglutathione lyase family enzyme</fullName>
    </submittedName>
</protein>
<evidence type="ECO:0000313" key="2">
    <source>
        <dbReference type="EMBL" id="MBB5318656.1"/>
    </source>
</evidence>